<dbReference type="Gene3D" id="3.40.50.300">
    <property type="entry name" value="P-loop containing nucleotide triphosphate hydrolases"/>
    <property type="match status" value="1"/>
</dbReference>
<dbReference type="InterPro" id="IPR005702">
    <property type="entry name" value="Wzc-like_C"/>
</dbReference>
<feature type="domain" description="AAA+ ATPase" evidence="3">
    <location>
        <begin position="18"/>
        <end position="189"/>
    </location>
</feature>
<evidence type="ECO:0000256" key="2">
    <source>
        <dbReference type="ARBA" id="ARBA00022840"/>
    </source>
</evidence>
<evidence type="ECO:0000313" key="5">
    <source>
        <dbReference type="Proteomes" id="UP000239480"/>
    </source>
</evidence>
<dbReference type="SMART" id="SM00382">
    <property type="entry name" value="AAA"/>
    <property type="match status" value="1"/>
</dbReference>
<evidence type="ECO:0000313" key="4">
    <source>
        <dbReference type="EMBL" id="PRY24233.1"/>
    </source>
</evidence>
<keyword evidence="2" id="KW-0067">ATP-binding</keyword>
<evidence type="ECO:0000259" key="3">
    <source>
        <dbReference type="SMART" id="SM00382"/>
    </source>
</evidence>
<dbReference type="PANTHER" id="PTHR32309:SF31">
    <property type="entry name" value="CAPSULAR EXOPOLYSACCHARIDE FAMILY"/>
    <property type="match status" value="1"/>
</dbReference>
<dbReference type="InterPro" id="IPR002586">
    <property type="entry name" value="CobQ/CobB/MinD/ParA_Nub-bd_dom"/>
</dbReference>
<dbReference type="EMBL" id="PVTD01000003">
    <property type="protein sequence ID" value="PRY24233.1"/>
    <property type="molecule type" value="Genomic_DNA"/>
</dbReference>
<reference evidence="4 5" key="1">
    <citation type="submission" date="2018-03" db="EMBL/GenBank/DDBJ databases">
        <title>Genomic Encyclopedia of Archaeal and Bacterial Type Strains, Phase II (KMG-II): from individual species to whole genera.</title>
        <authorList>
            <person name="Goeker M."/>
        </authorList>
    </citation>
    <scope>NUCLEOTIDE SEQUENCE [LARGE SCALE GENOMIC DNA]</scope>
    <source>
        <strain evidence="4 5">DSM 29328</strain>
    </source>
</reference>
<dbReference type="InterPro" id="IPR003593">
    <property type="entry name" value="AAA+_ATPase"/>
</dbReference>
<gene>
    <name evidence="4" type="ORF">CLV78_10397</name>
</gene>
<evidence type="ECO:0000256" key="1">
    <source>
        <dbReference type="ARBA" id="ARBA00022741"/>
    </source>
</evidence>
<keyword evidence="5" id="KW-1185">Reference proteome</keyword>
<dbReference type="PANTHER" id="PTHR32309">
    <property type="entry name" value="TYROSINE-PROTEIN KINASE"/>
    <property type="match status" value="1"/>
</dbReference>
<proteinExistence type="predicted"/>
<comment type="caution">
    <text evidence="4">The sequence shown here is derived from an EMBL/GenBank/DDBJ whole genome shotgun (WGS) entry which is preliminary data.</text>
</comment>
<protein>
    <submittedName>
        <fullName evidence="4">Mrp family chromosome partitioning ATPase</fullName>
    </submittedName>
</protein>
<dbReference type="AlphaFoldDB" id="A0A2T0RT18"/>
<dbReference type="CDD" id="cd05387">
    <property type="entry name" value="BY-kinase"/>
    <property type="match status" value="1"/>
</dbReference>
<name>A0A2T0RT18_9RHOB</name>
<organism evidence="4 5">
    <name type="scientific">Aliiruegeria haliotis</name>
    <dbReference type="NCBI Taxonomy" id="1280846"/>
    <lineage>
        <taxon>Bacteria</taxon>
        <taxon>Pseudomonadati</taxon>
        <taxon>Pseudomonadota</taxon>
        <taxon>Alphaproteobacteria</taxon>
        <taxon>Rhodobacterales</taxon>
        <taxon>Roseobacteraceae</taxon>
        <taxon>Aliiruegeria</taxon>
    </lineage>
</organism>
<keyword evidence="1" id="KW-0547">Nucleotide-binding</keyword>
<dbReference type="Pfam" id="PF01656">
    <property type="entry name" value="CbiA"/>
    <property type="match status" value="1"/>
</dbReference>
<sequence>MPYDMLRTRILQQARQNGWRRVGLVSPTAGCGKTTTAANLAFAFRRQRDVRSIILDLDLRRPCLNVVLGQDARGNIGDVIEGRKDFRDLALRLGDNVALGLNDSATETSSEILQSRQAQARLAEVEAQLDPDIVLCDLPPMMATDDNFGFLSNVDCVLLMVAAEETQTAQIEATLRHLGDLTTVMGIILSKCRHVAGAYGYDDQYHYA</sequence>
<dbReference type="SUPFAM" id="SSF52540">
    <property type="entry name" value="P-loop containing nucleoside triphosphate hydrolases"/>
    <property type="match status" value="1"/>
</dbReference>
<accession>A0A2T0RT18</accession>
<dbReference type="Proteomes" id="UP000239480">
    <property type="component" value="Unassembled WGS sequence"/>
</dbReference>
<dbReference type="InterPro" id="IPR027417">
    <property type="entry name" value="P-loop_NTPase"/>
</dbReference>
<dbReference type="InterPro" id="IPR050445">
    <property type="entry name" value="Bact_polysacc_biosynth/exp"/>
</dbReference>